<feature type="compositionally biased region" description="Polar residues" evidence="1">
    <location>
        <begin position="125"/>
        <end position="137"/>
    </location>
</feature>
<keyword evidence="3" id="KW-1185">Reference proteome</keyword>
<feature type="compositionally biased region" description="Pro residues" evidence="1">
    <location>
        <begin position="74"/>
        <end position="84"/>
    </location>
</feature>
<gene>
    <name evidence="2" type="ORF">BDV98DRAFT_593014</name>
</gene>
<reference evidence="2 3" key="1">
    <citation type="journal article" date="2019" name="Nat. Ecol. Evol.">
        <title>Megaphylogeny resolves global patterns of mushroom evolution.</title>
        <authorList>
            <person name="Varga T."/>
            <person name="Krizsan K."/>
            <person name="Foldi C."/>
            <person name="Dima B."/>
            <person name="Sanchez-Garcia M."/>
            <person name="Sanchez-Ramirez S."/>
            <person name="Szollosi G.J."/>
            <person name="Szarkandi J.G."/>
            <person name="Papp V."/>
            <person name="Albert L."/>
            <person name="Andreopoulos W."/>
            <person name="Angelini C."/>
            <person name="Antonin V."/>
            <person name="Barry K.W."/>
            <person name="Bougher N.L."/>
            <person name="Buchanan P."/>
            <person name="Buyck B."/>
            <person name="Bense V."/>
            <person name="Catcheside P."/>
            <person name="Chovatia M."/>
            <person name="Cooper J."/>
            <person name="Damon W."/>
            <person name="Desjardin D."/>
            <person name="Finy P."/>
            <person name="Geml J."/>
            <person name="Haridas S."/>
            <person name="Hughes K."/>
            <person name="Justo A."/>
            <person name="Karasinski D."/>
            <person name="Kautmanova I."/>
            <person name="Kiss B."/>
            <person name="Kocsube S."/>
            <person name="Kotiranta H."/>
            <person name="LaButti K.M."/>
            <person name="Lechner B.E."/>
            <person name="Liimatainen K."/>
            <person name="Lipzen A."/>
            <person name="Lukacs Z."/>
            <person name="Mihaltcheva S."/>
            <person name="Morgado L.N."/>
            <person name="Niskanen T."/>
            <person name="Noordeloos M.E."/>
            <person name="Ohm R.A."/>
            <person name="Ortiz-Santana B."/>
            <person name="Ovrebo C."/>
            <person name="Racz N."/>
            <person name="Riley R."/>
            <person name="Savchenko A."/>
            <person name="Shiryaev A."/>
            <person name="Soop K."/>
            <person name="Spirin V."/>
            <person name="Szebenyi C."/>
            <person name="Tomsovsky M."/>
            <person name="Tulloss R.E."/>
            <person name="Uehling J."/>
            <person name="Grigoriev I.V."/>
            <person name="Vagvolgyi C."/>
            <person name="Papp T."/>
            <person name="Martin F.M."/>
            <person name="Miettinen O."/>
            <person name="Hibbett D.S."/>
            <person name="Nagy L.G."/>
        </authorList>
    </citation>
    <scope>NUCLEOTIDE SEQUENCE [LARGE SCALE GENOMIC DNA]</scope>
    <source>
        <strain evidence="2 3">CBS 309.79</strain>
    </source>
</reference>
<evidence type="ECO:0000256" key="1">
    <source>
        <dbReference type="SAM" id="MobiDB-lite"/>
    </source>
</evidence>
<dbReference type="EMBL" id="ML178824">
    <property type="protein sequence ID" value="TFL01791.1"/>
    <property type="molecule type" value="Genomic_DNA"/>
</dbReference>
<proteinExistence type="predicted"/>
<dbReference type="AlphaFoldDB" id="A0A5C3QMS9"/>
<feature type="region of interest" description="Disordered" evidence="1">
    <location>
        <begin position="22"/>
        <end position="86"/>
    </location>
</feature>
<accession>A0A5C3QMS9</accession>
<protein>
    <submittedName>
        <fullName evidence="2">Uncharacterized protein</fullName>
    </submittedName>
</protein>
<dbReference type="OrthoDB" id="3365472at2759"/>
<dbReference type="Proteomes" id="UP000305067">
    <property type="component" value="Unassembled WGS sequence"/>
</dbReference>
<evidence type="ECO:0000313" key="3">
    <source>
        <dbReference type="Proteomes" id="UP000305067"/>
    </source>
</evidence>
<feature type="region of interest" description="Disordered" evidence="1">
    <location>
        <begin position="341"/>
        <end position="367"/>
    </location>
</feature>
<feature type="compositionally biased region" description="Pro residues" evidence="1">
    <location>
        <begin position="23"/>
        <end position="36"/>
    </location>
</feature>
<feature type="region of interest" description="Disordered" evidence="1">
    <location>
        <begin position="125"/>
        <end position="160"/>
    </location>
</feature>
<organism evidence="2 3">
    <name type="scientific">Pterulicium gracile</name>
    <dbReference type="NCBI Taxonomy" id="1884261"/>
    <lineage>
        <taxon>Eukaryota</taxon>
        <taxon>Fungi</taxon>
        <taxon>Dikarya</taxon>
        <taxon>Basidiomycota</taxon>
        <taxon>Agaricomycotina</taxon>
        <taxon>Agaricomycetes</taxon>
        <taxon>Agaricomycetidae</taxon>
        <taxon>Agaricales</taxon>
        <taxon>Pleurotineae</taxon>
        <taxon>Pterulaceae</taxon>
        <taxon>Pterulicium</taxon>
    </lineage>
</organism>
<feature type="compositionally biased region" description="Low complexity" evidence="1">
    <location>
        <begin position="138"/>
        <end position="158"/>
    </location>
</feature>
<name>A0A5C3QMS9_9AGAR</name>
<sequence>MEFDTYCFYCQREIVPKRTLVPIIPPQPTPPSPPPAITRRQKSNVGGGRRAGLVHGTGRVKPNGALKRADSPPSQQPAPVPQPSVPVKHRTVIEQGPLSLYCSDECKAKGYAEASGCPSDYNSSPLLSSNTARSPSLQSQASTASTSSTSSSSSTSSTKDNYYYPDSDCSELPDHISPSLATYAKFHKFTKPIPPPYAARVVAPLEDLPEFTGGIIMAGRRMAEITAKPPKKAHYGPYVSEQPEVRKPIPGWDDGSQDWRATMYGFAAPRKAGARTASHDDIQGYKTHVAVTHRSRGVSSSMSSSVPFSIAPVQPTTSTSYSPETTALYEKFSSSLNLRAEERMAASPPSPSERPKRERPLLGPGLEGKLLVPNVTMPVYSGSTAHLTSRRKSQASVTAPTRPAVEYRSWSYDNVRTYPIMQVPPKKVKKIVQVQVDGQTVDKEIEVEVHEPRKKLFNFQPIPIVR</sequence>
<evidence type="ECO:0000313" key="2">
    <source>
        <dbReference type="EMBL" id="TFL01791.1"/>
    </source>
</evidence>